<evidence type="ECO:0000313" key="2">
    <source>
        <dbReference type="EMBL" id="MBB2891137.1"/>
    </source>
</evidence>
<feature type="transmembrane region" description="Helical" evidence="1">
    <location>
        <begin position="90"/>
        <end position="111"/>
    </location>
</feature>
<feature type="transmembrane region" description="Helical" evidence="1">
    <location>
        <begin position="42"/>
        <end position="61"/>
    </location>
</feature>
<reference evidence="2 3" key="1">
    <citation type="submission" date="2020-08" db="EMBL/GenBank/DDBJ databases">
        <title>Sequencing the genomes of 1000 actinobacteria strains.</title>
        <authorList>
            <person name="Klenk H.-P."/>
        </authorList>
    </citation>
    <scope>NUCLEOTIDE SEQUENCE [LARGE SCALE GENOMIC DNA]</scope>
    <source>
        <strain evidence="2 3">DSM 105369</strain>
    </source>
</reference>
<keyword evidence="3" id="KW-1185">Reference proteome</keyword>
<keyword evidence="1" id="KW-0812">Transmembrane</keyword>
<keyword evidence="1" id="KW-1133">Transmembrane helix</keyword>
<evidence type="ECO:0000313" key="3">
    <source>
        <dbReference type="Proteomes" id="UP000559182"/>
    </source>
</evidence>
<accession>A0A839N190</accession>
<feature type="transmembrane region" description="Helical" evidence="1">
    <location>
        <begin position="66"/>
        <end position="84"/>
    </location>
</feature>
<evidence type="ECO:0000256" key="1">
    <source>
        <dbReference type="SAM" id="Phobius"/>
    </source>
</evidence>
<proteinExistence type="predicted"/>
<dbReference type="Proteomes" id="UP000559182">
    <property type="component" value="Unassembled WGS sequence"/>
</dbReference>
<name>A0A839N190_9MICO</name>
<organism evidence="2 3">
    <name type="scientific">Flexivirga oryzae</name>
    <dbReference type="NCBI Taxonomy" id="1794944"/>
    <lineage>
        <taxon>Bacteria</taxon>
        <taxon>Bacillati</taxon>
        <taxon>Actinomycetota</taxon>
        <taxon>Actinomycetes</taxon>
        <taxon>Micrococcales</taxon>
        <taxon>Dermacoccaceae</taxon>
        <taxon>Flexivirga</taxon>
    </lineage>
</organism>
<gene>
    <name evidence="2" type="ORF">FHU39_001121</name>
</gene>
<comment type="caution">
    <text evidence="2">The sequence shown here is derived from an EMBL/GenBank/DDBJ whole genome shotgun (WGS) entry which is preliminary data.</text>
</comment>
<dbReference type="AlphaFoldDB" id="A0A839N190"/>
<dbReference type="EMBL" id="JACHVQ010000001">
    <property type="protein sequence ID" value="MBB2891137.1"/>
    <property type="molecule type" value="Genomic_DNA"/>
</dbReference>
<dbReference type="RefSeq" id="WP_183319442.1">
    <property type="nucleotide sequence ID" value="NZ_JACHVQ010000001.1"/>
</dbReference>
<feature type="transmembrane region" description="Helical" evidence="1">
    <location>
        <begin position="12"/>
        <end position="30"/>
    </location>
</feature>
<keyword evidence="1" id="KW-0472">Membrane</keyword>
<protein>
    <submittedName>
        <fullName evidence="2">Uncharacterized protein</fullName>
    </submittedName>
</protein>
<sequence>MASRPVVRILQQSAGTIGAGLAAALTWWAWMGRLGDTEYPVWTGVGCVVTLIVIGVVAAWWVRWYLVAVAMTVCFTIAYAATVVPGDDTGLSGVGVLMVLVGMAAGSMFVCGMTRLARGNRAA</sequence>